<organism evidence="1">
    <name type="scientific">hydrothermal vent metagenome</name>
    <dbReference type="NCBI Taxonomy" id="652676"/>
    <lineage>
        <taxon>unclassified sequences</taxon>
        <taxon>metagenomes</taxon>
        <taxon>ecological metagenomes</taxon>
    </lineage>
</organism>
<evidence type="ECO:0000313" key="1">
    <source>
        <dbReference type="EMBL" id="VAW57168.1"/>
    </source>
</evidence>
<dbReference type="EMBL" id="UOFF01000348">
    <property type="protein sequence ID" value="VAW57168.1"/>
    <property type="molecule type" value="Genomic_DNA"/>
</dbReference>
<gene>
    <name evidence="1" type="ORF">MNBD_GAMMA07-2609</name>
</gene>
<sequence>MKKNLLTKFAFAMLVGAVISTVQAAETYLPFSLASNDAGTIADKIEGTKKSLTDNGFEIAGEYAPYKGAYVIVVTNAELKKAAATKARSGYIAAQRISLTELKGKVQVSYTNPTYMSYAYRVNVPLTQTVAALKKALGNIKDFGPEKALNSEDLNEYHYTFGMEYFDEPLELNTKGSHDAMVAEIEKNLSAKKQGAAQVYKIDIPGTSQTLIGVAMKAPNEGKKYMDDGYIMSEIDFKPLRSTAHLPYEILVKGKMAEALHARFRIAINFPDLAMMGDNSFMNIMASPDAIRDVLSAVAGGVVEDDDF</sequence>
<dbReference type="AlphaFoldDB" id="A0A3B0WME2"/>
<dbReference type="SUPFAM" id="SSF103247">
    <property type="entry name" value="TT1751-like"/>
    <property type="match status" value="1"/>
</dbReference>
<proteinExistence type="predicted"/>
<protein>
    <submittedName>
        <fullName evidence="1">Uncharacterized protein</fullName>
    </submittedName>
</protein>
<name>A0A3B0WME2_9ZZZZ</name>
<reference evidence="1" key="1">
    <citation type="submission" date="2018-06" db="EMBL/GenBank/DDBJ databases">
        <authorList>
            <person name="Zhirakovskaya E."/>
        </authorList>
    </citation>
    <scope>NUCLEOTIDE SEQUENCE</scope>
</reference>
<dbReference type="InterPro" id="IPR035923">
    <property type="entry name" value="TT1751-like_sf"/>
</dbReference>
<accession>A0A3B0WME2</accession>